<dbReference type="SUPFAM" id="SSF54106">
    <property type="entry name" value="LysM domain"/>
    <property type="match status" value="1"/>
</dbReference>
<sequence>MNRRVKTFFVVLALILVSGGIFSGKFALTANAGTETEERYKYYTSIEIEKGDSLWSIAEEYMTEEYDSKDEYINEVMNINHLATDKIFEGSYLCIPYYSAEVK</sequence>
<accession>A0A1M5C6Q6</accession>
<name>A0A1M5C6Q6_9CLOT</name>
<dbReference type="InterPro" id="IPR036779">
    <property type="entry name" value="LysM_dom_sf"/>
</dbReference>
<organism evidence="2 3">
    <name type="scientific">Lactonifactor longoviformis DSM 17459</name>
    <dbReference type="NCBI Taxonomy" id="1122155"/>
    <lineage>
        <taxon>Bacteria</taxon>
        <taxon>Bacillati</taxon>
        <taxon>Bacillota</taxon>
        <taxon>Clostridia</taxon>
        <taxon>Eubacteriales</taxon>
        <taxon>Clostridiaceae</taxon>
        <taxon>Lactonifactor</taxon>
    </lineage>
</organism>
<dbReference type="EMBL" id="FQVI01000034">
    <property type="protein sequence ID" value="SHF50092.1"/>
    <property type="molecule type" value="Genomic_DNA"/>
</dbReference>
<evidence type="ECO:0000313" key="2">
    <source>
        <dbReference type="EMBL" id="SHF50092.1"/>
    </source>
</evidence>
<dbReference type="SMART" id="SM00257">
    <property type="entry name" value="LysM"/>
    <property type="match status" value="1"/>
</dbReference>
<proteinExistence type="predicted"/>
<dbReference type="Pfam" id="PF01476">
    <property type="entry name" value="LysM"/>
    <property type="match status" value="1"/>
</dbReference>
<dbReference type="STRING" id="1122155.SAMN02745158_03986"/>
<dbReference type="CDD" id="cd00118">
    <property type="entry name" value="LysM"/>
    <property type="match status" value="1"/>
</dbReference>
<dbReference type="AlphaFoldDB" id="A0A1M5C6Q6"/>
<dbReference type="PROSITE" id="PS51782">
    <property type="entry name" value="LYSM"/>
    <property type="match status" value="1"/>
</dbReference>
<evidence type="ECO:0000313" key="3">
    <source>
        <dbReference type="Proteomes" id="UP000184245"/>
    </source>
</evidence>
<dbReference type="Proteomes" id="UP000184245">
    <property type="component" value="Unassembled WGS sequence"/>
</dbReference>
<dbReference type="RefSeq" id="WP_072854523.1">
    <property type="nucleotide sequence ID" value="NZ_FQVI01000034.1"/>
</dbReference>
<evidence type="ECO:0000259" key="1">
    <source>
        <dbReference type="PROSITE" id="PS51782"/>
    </source>
</evidence>
<reference evidence="2 3" key="1">
    <citation type="submission" date="2016-11" db="EMBL/GenBank/DDBJ databases">
        <authorList>
            <person name="Jaros S."/>
            <person name="Januszkiewicz K."/>
            <person name="Wedrychowicz H."/>
        </authorList>
    </citation>
    <scope>NUCLEOTIDE SEQUENCE [LARGE SCALE GENOMIC DNA]</scope>
    <source>
        <strain evidence="2 3">DSM 17459</strain>
    </source>
</reference>
<protein>
    <submittedName>
        <fullName evidence="2">LysM domain-containing protein</fullName>
    </submittedName>
</protein>
<dbReference type="Gene3D" id="3.10.350.10">
    <property type="entry name" value="LysM domain"/>
    <property type="match status" value="1"/>
</dbReference>
<dbReference type="InterPro" id="IPR018392">
    <property type="entry name" value="LysM"/>
</dbReference>
<dbReference type="OrthoDB" id="1716479at2"/>
<feature type="domain" description="LysM" evidence="1">
    <location>
        <begin position="44"/>
        <end position="95"/>
    </location>
</feature>
<gene>
    <name evidence="2" type="ORF">SAMN02745158_03986</name>
</gene>
<keyword evidence="3" id="KW-1185">Reference proteome</keyword>